<protein>
    <submittedName>
        <fullName evidence="1">Uncharacterized protein</fullName>
    </submittedName>
</protein>
<comment type="caution">
    <text evidence="1">The sequence shown here is derived from an EMBL/GenBank/DDBJ whole genome shotgun (WGS) entry which is preliminary data.</text>
</comment>
<gene>
    <name evidence="1" type="ORF">UE95_012640</name>
</gene>
<dbReference type="Proteomes" id="UP000191686">
    <property type="component" value="Unassembled WGS sequence"/>
</dbReference>
<reference evidence="1 2" key="1">
    <citation type="journal article" date="2017" name="Front. Microbiol.">
        <title>Genomics reveals a unique clone of Burkholderia cenocepacia harbouring an actively excising novel genomic island.</title>
        <authorList>
            <person name="Patil P."/>
            <person name="Mali S."/>
            <person name="Midha S."/>
            <person name="Gautam V."/>
            <person name="Dash L."/>
            <person name="Kumar S."/>
            <person name="Shastri J."/>
            <person name="Singhal L."/>
            <person name="Patil P.B."/>
        </authorList>
    </citation>
    <scope>NUCLEOTIDE SEQUENCE [LARGE SCALE GENOMIC DNA]</scope>
    <source>
        <strain evidence="1 2">BC-19</strain>
    </source>
</reference>
<reference evidence="1 2" key="2">
    <citation type="journal article" date="2017" name="Front. Microbiol.">
        <title>Genomics Reveals a Unique Clone of Burkholderia cenocepacia Harboring an Actively Excising Novel Genomic Island.</title>
        <authorList>
            <person name="Patil P.P."/>
            <person name="Mali S."/>
            <person name="Midha S."/>
            <person name="Gautam V."/>
            <person name="Dash L."/>
            <person name="Kumar S."/>
            <person name="Shastri J."/>
            <person name="Singhal L."/>
            <person name="Patil P.B."/>
        </authorList>
    </citation>
    <scope>NUCLEOTIDE SEQUENCE [LARGE SCALE GENOMIC DNA]</scope>
    <source>
        <strain evidence="1 2">BC-19</strain>
    </source>
</reference>
<proteinExistence type="predicted"/>
<evidence type="ECO:0000313" key="2">
    <source>
        <dbReference type="Proteomes" id="UP000191686"/>
    </source>
</evidence>
<dbReference type="EMBL" id="JYMX02000008">
    <property type="protein sequence ID" value="MCW3712136.1"/>
    <property type="molecule type" value="Genomic_DNA"/>
</dbReference>
<accession>A0ABD4UDG3</accession>
<name>A0ABD4UDG3_9BURK</name>
<organism evidence="1 2">
    <name type="scientific">Burkholderia cenocepacia</name>
    <dbReference type="NCBI Taxonomy" id="95486"/>
    <lineage>
        <taxon>Bacteria</taxon>
        <taxon>Pseudomonadati</taxon>
        <taxon>Pseudomonadota</taxon>
        <taxon>Betaproteobacteria</taxon>
        <taxon>Burkholderiales</taxon>
        <taxon>Burkholderiaceae</taxon>
        <taxon>Burkholderia</taxon>
        <taxon>Burkholderia cepacia complex</taxon>
    </lineage>
</organism>
<sequence>MSSLAKERLERIANFEYVSPVIIQLRLLKEQRPNDAITLPNDDVVCIACPASMWNTQRERNMSSDGKSQTIIEPTCFCRPQHKDVWSKEEPDMITMCDEPYLQAEDAAIKLEAMKRGEE</sequence>
<dbReference type="RefSeq" id="WP_143262432.1">
    <property type="nucleotide sequence ID" value="NZ_JYMX02000008.1"/>
</dbReference>
<evidence type="ECO:0000313" key="1">
    <source>
        <dbReference type="EMBL" id="MCW3712136.1"/>
    </source>
</evidence>
<dbReference type="AlphaFoldDB" id="A0ABD4UDG3"/>